<dbReference type="SUPFAM" id="SSF56235">
    <property type="entry name" value="N-terminal nucleophile aminohydrolases (Ntn hydrolases)"/>
    <property type="match status" value="1"/>
</dbReference>
<dbReference type="PANTHER" id="PTHR34218">
    <property type="entry name" value="PEPTIDASE S45 PENICILLIN AMIDASE"/>
    <property type="match status" value="1"/>
</dbReference>
<sequence length="878" mass="101172">MSFIKKASLTILVLLSVLAISIFVLEYRDYNGTVYHNFEKYGKVEISRDNQGIPHIKAKTFLGAVFGQGYAHAQDRLFQVFIKTKLARGEMSQLKGEAGLPYDIFFKTLGLKRIAEEIIEKLPKEELEIVQAYCDGFNLYQKELHVRPIEFIITGASLQEYTPVDIMINDRMIFLLLGYEYVFEPIRTSLANQFNEEIAIKMFAGNTDSQFVDVTITNDEDLKRQNLYEKFVKGKSFSHRAEFTEEQKQAFITSSLQEVLLELQSVLLLFTINNSFNNTSTTNYVPNGSNAWVVHGNHTKSGKPILASDPHLTNNIPSAQYQNEIIIEDEGVNAIGATLAGSPLILNGRTDYLAWGNTVLFADTSDLYKEEIKDDKYLVDGEWRQIKTVQEKIYIKGKEEPYILDVNYTHRGPIISYKFDKFAPNPLIQLGFSASICWNGEIKQATQIRATQKILRAKTHQQVLEGFGDIVGPVLAVSYATADGDIGFYGYGKIPIHKNTIQSQFIKDGTTTEQDWVRFTTPSEQPQSHNPTKGYIVTANNKFATDNMKGFLSVNLNSTPRAYRISQMIEEYIKNGKKIDVEDMKKMQADTVDSYGCDILPHLFKLFKERASNILKPEQYEQGLRMISHLEGWDCRIDANSYQATIFMGWEYFFAKSLLHQFQSTEYDRQFLTMGHLFEHFYLKEIQKWSLEGNEKDFDQFWCKTEENKGQQFSCLYNLFIAFSKVESYMEKEFGTPEVKKWEWGIIHTNNYPHTAFANIPILNKIYNRSVQSFGNRRTVAVAIQNWRFGSFSSAYGANYRMVADMDENGKDFWITDTGVSESVLSPHYDDQFKIHKNFGYLRMERGLESFKKNQKYLKVLEYYKDSKKLNKQNNTDI</sequence>
<dbReference type="MEROPS" id="S45.003"/>
<dbReference type="CDD" id="cd03747">
    <property type="entry name" value="Ntn_PGA_like"/>
    <property type="match status" value="1"/>
</dbReference>
<evidence type="ECO:0000256" key="2">
    <source>
        <dbReference type="ARBA" id="ARBA00022801"/>
    </source>
</evidence>
<dbReference type="InterPro" id="IPR014395">
    <property type="entry name" value="Pen/GL7ACA/AHL_acylase"/>
</dbReference>
<dbReference type="PIRSF" id="PIRSF001227">
    <property type="entry name" value="Pen_acylase"/>
    <property type="match status" value="1"/>
</dbReference>
<protein>
    <submittedName>
        <fullName evidence="4">Peptidase S45 penicillin amidase</fullName>
    </submittedName>
</protein>
<dbReference type="Gene3D" id="3.60.20.10">
    <property type="entry name" value="Glutamine Phosphoribosylpyrophosphate, subunit 1, domain 1"/>
    <property type="match status" value="1"/>
</dbReference>
<dbReference type="PANTHER" id="PTHR34218:SF4">
    <property type="entry name" value="ACYL-HOMOSERINE LACTONE ACYLASE QUIP"/>
    <property type="match status" value="1"/>
</dbReference>
<dbReference type="GO" id="GO:0016811">
    <property type="term" value="F:hydrolase activity, acting on carbon-nitrogen (but not peptide) bonds, in linear amides"/>
    <property type="evidence" value="ECO:0007669"/>
    <property type="project" value="InterPro"/>
</dbReference>
<dbReference type="InterPro" id="IPR043147">
    <property type="entry name" value="Penicillin_amidase_A-knob"/>
</dbReference>
<comment type="similarity">
    <text evidence="1">Belongs to the peptidase S45 family.</text>
</comment>
<dbReference type="OrthoDB" id="312624at2759"/>
<dbReference type="InParanoid" id="I7MJ44"/>
<gene>
    <name evidence="4" type="ORF">TTHERM_00125110</name>
</gene>
<organism evidence="4 5">
    <name type="scientific">Tetrahymena thermophila (strain SB210)</name>
    <dbReference type="NCBI Taxonomy" id="312017"/>
    <lineage>
        <taxon>Eukaryota</taxon>
        <taxon>Sar</taxon>
        <taxon>Alveolata</taxon>
        <taxon>Ciliophora</taxon>
        <taxon>Intramacronucleata</taxon>
        <taxon>Oligohymenophorea</taxon>
        <taxon>Hymenostomatida</taxon>
        <taxon>Tetrahymenina</taxon>
        <taxon>Tetrahymenidae</taxon>
        <taxon>Tetrahymena</taxon>
    </lineage>
</organism>
<evidence type="ECO:0000256" key="1">
    <source>
        <dbReference type="ARBA" id="ARBA00006586"/>
    </source>
</evidence>
<dbReference type="GeneID" id="7840791"/>
<keyword evidence="2" id="KW-0378">Hydrolase</keyword>
<evidence type="ECO:0000313" key="4">
    <source>
        <dbReference type="EMBL" id="EAR95945.2"/>
    </source>
</evidence>
<evidence type="ECO:0000256" key="3">
    <source>
        <dbReference type="ARBA" id="ARBA00023145"/>
    </source>
</evidence>
<dbReference type="Pfam" id="PF01804">
    <property type="entry name" value="Penicil_amidase"/>
    <property type="match status" value="1"/>
</dbReference>
<dbReference type="KEGG" id="tet:TTHERM_00125110"/>
<dbReference type="InterPro" id="IPR002692">
    <property type="entry name" value="S45"/>
</dbReference>
<reference evidence="5" key="1">
    <citation type="journal article" date="2006" name="PLoS Biol.">
        <title>Macronuclear genome sequence of the ciliate Tetrahymena thermophila, a model eukaryote.</title>
        <authorList>
            <person name="Eisen J.A."/>
            <person name="Coyne R.S."/>
            <person name="Wu M."/>
            <person name="Wu D."/>
            <person name="Thiagarajan M."/>
            <person name="Wortman J.R."/>
            <person name="Badger J.H."/>
            <person name="Ren Q."/>
            <person name="Amedeo P."/>
            <person name="Jones K.M."/>
            <person name="Tallon L.J."/>
            <person name="Delcher A.L."/>
            <person name="Salzberg S.L."/>
            <person name="Silva J.C."/>
            <person name="Haas B.J."/>
            <person name="Majoros W.H."/>
            <person name="Farzad M."/>
            <person name="Carlton J.M."/>
            <person name="Smith R.K. Jr."/>
            <person name="Garg J."/>
            <person name="Pearlman R.E."/>
            <person name="Karrer K.M."/>
            <person name="Sun L."/>
            <person name="Manning G."/>
            <person name="Elde N.C."/>
            <person name="Turkewitz A.P."/>
            <person name="Asai D.J."/>
            <person name="Wilkes D.E."/>
            <person name="Wang Y."/>
            <person name="Cai H."/>
            <person name="Collins K."/>
            <person name="Stewart B.A."/>
            <person name="Lee S.R."/>
            <person name="Wilamowska K."/>
            <person name="Weinberg Z."/>
            <person name="Ruzzo W.L."/>
            <person name="Wloga D."/>
            <person name="Gaertig J."/>
            <person name="Frankel J."/>
            <person name="Tsao C.-C."/>
            <person name="Gorovsky M.A."/>
            <person name="Keeling P.J."/>
            <person name="Waller R.F."/>
            <person name="Patron N.J."/>
            <person name="Cherry J.M."/>
            <person name="Stover N.A."/>
            <person name="Krieger C.J."/>
            <person name="del Toro C."/>
            <person name="Ryder H.F."/>
            <person name="Williamson S.C."/>
            <person name="Barbeau R.A."/>
            <person name="Hamilton E.P."/>
            <person name="Orias E."/>
        </authorList>
    </citation>
    <scope>NUCLEOTIDE SEQUENCE [LARGE SCALE GENOMIC DNA]</scope>
    <source>
        <strain evidence="5">SB210</strain>
    </source>
</reference>
<keyword evidence="5" id="KW-1185">Reference proteome</keyword>
<dbReference type="Gene3D" id="1.10.439.10">
    <property type="entry name" value="Penicillin Amidohydrolase, domain 1"/>
    <property type="match status" value="1"/>
</dbReference>
<accession>I7MJ44</accession>
<dbReference type="InterPro" id="IPR023343">
    <property type="entry name" value="Penicillin_amidase_dom1"/>
</dbReference>
<dbReference type="RefSeq" id="XP_001016190.2">
    <property type="nucleotide sequence ID" value="XM_001016190.2"/>
</dbReference>
<dbReference type="Gene3D" id="1.10.1400.10">
    <property type="match status" value="1"/>
</dbReference>
<name>I7MJ44_TETTS</name>
<dbReference type="AlphaFoldDB" id="I7MJ44"/>
<dbReference type="Proteomes" id="UP000009168">
    <property type="component" value="Unassembled WGS sequence"/>
</dbReference>
<keyword evidence="3" id="KW-0865">Zymogen</keyword>
<dbReference type="EMBL" id="GG662699">
    <property type="protein sequence ID" value="EAR95945.2"/>
    <property type="molecule type" value="Genomic_DNA"/>
</dbReference>
<dbReference type="InterPro" id="IPR029055">
    <property type="entry name" value="Ntn_hydrolases_N"/>
</dbReference>
<evidence type="ECO:0000313" key="5">
    <source>
        <dbReference type="Proteomes" id="UP000009168"/>
    </source>
</evidence>
<dbReference type="GO" id="GO:0017000">
    <property type="term" value="P:antibiotic biosynthetic process"/>
    <property type="evidence" value="ECO:0007669"/>
    <property type="project" value="InterPro"/>
</dbReference>
<dbReference type="Gene3D" id="2.30.120.10">
    <property type="match status" value="1"/>
</dbReference>
<proteinExistence type="inferred from homology"/>
<dbReference type="InterPro" id="IPR043146">
    <property type="entry name" value="Penicillin_amidase_N_B-knob"/>
</dbReference>
<dbReference type="eggNOG" id="ENOG502S0YK">
    <property type="taxonomic scope" value="Eukaryota"/>
</dbReference>